<dbReference type="EMBL" id="JBBMFF010000124">
    <property type="protein sequence ID" value="MEQ2510123.1"/>
    <property type="molecule type" value="Genomic_DNA"/>
</dbReference>
<dbReference type="Pfam" id="PF03313">
    <property type="entry name" value="SDH_alpha"/>
    <property type="match status" value="1"/>
</dbReference>
<reference evidence="16 17" key="1">
    <citation type="submission" date="2024-03" db="EMBL/GenBank/DDBJ databases">
        <title>Human intestinal bacterial collection.</title>
        <authorList>
            <person name="Pauvert C."/>
            <person name="Hitch T.C.A."/>
            <person name="Clavel T."/>
        </authorList>
    </citation>
    <scope>NUCLEOTIDE SEQUENCE [LARGE SCALE GENOMIC DNA]</scope>
    <source>
        <strain evidence="16 17">CLA-AA-H192</strain>
    </source>
</reference>
<evidence type="ECO:0000256" key="1">
    <source>
        <dbReference type="ARBA" id="ARBA00001966"/>
    </source>
</evidence>
<keyword evidence="9" id="KW-0411">Iron-sulfur</keyword>
<evidence type="ECO:0000256" key="3">
    <source>
        <dbReference type="ARBA" id="ARBA00008636"/>
    </source>
</evidence>
<comment type="catalytic activity">
    <reaction evidence="12">
        <text>L-serine = pyruvate + NH4(+)</text>
        <dbReference type="Rhea" id="RHEA:19169"/>
        <dbReference type="ChEBI" id="CHEBI:15361"/>
        <dbReference type="ChEBI" id="CHEBI:28938"/>
        <dbReference type="ChEBI" id="CHEBI:33384"/>
        <dbReference type="EC" id="4.3.1.17"/>
    </reaction>
</comment>
<comment type="similarity">
    <text evidence="3">Belongs to the iron-sulfur dependent L-serine dehydratase family.</text>
</comment>
<evidence type="ECO:0000256" key="11">
    <source>
        <dbReference type="ARBA" id="ARBA00041766"/>
    </source>
</evidence>
<proteinExistence type="inferred from homology"/>
<dbReference type="PANTHER" id="PTHR30182">
    <property type="entry name" value="L-SERINE DEHYDRATASE"/>
    <property type="match status" value="1"/>
</dbReference>
<dbReference type="RefSeq" id="WP_349134829.1">
    <property type="nucleotide sequence ID" value="NZ_JBBMFF010000124.1"/>
</dbReference>
<keyword evidence="8" id="KW-0408">Iron</keyword>
<comment type="cofactor">
    <cofactor evidence="1">
        <name>[4Fe-4S] cluster</name>
        <dbReference type="ChEBI" id="CHEBI:49883"/>
    </cofactor>
</comment>
<dbReference type="InterPro" id="IPR029009">
    <property type="entry name" value="ASB_dom_sf"/>
</dbReference>
<keyword evidence="10 16" id="KW-0456">Lyase</keyword>
<evidence type="ECO:0000256" key="13">
    <source>
        <dbReference type="SAM" id="MobiDB-lite"/>
    </source>
</evidence>
<evidence type="ECO:0000256" key="4">
    <source>
        <dbReference type="ARBA" id="ARBA00012093"/>
    </source>
</evidence>
<dbReference type="EC" id="4.3.1.17" evidence="4"/>
<feature type="region of interest" description="Disordered" evidence="13">
    <location>
        <begin position="1"/>
        <end position="21"/>
    </location>
</feature>
<dbReference type="SUPFAM" id="SSF143548">
    <property type="entry name" value="Serine metabolism enzymes domain"/>
    <property type="match status" value="1"/>
</dbReference>
<comment type="caution">
    <text evidence="16">The sequence shown here is derived from an EMBL/GenBank/DDBJ whole genome shotgun (WGS) entry which is preliminary data.</text>
</comment>
<dbReference type="InterPro" id="IPR005131">
    <property type="entry name" value="Ser_deHydtase_bsu"/>
</dbReference>
<evidence type="ECO:0000256" key="10">
    <source>
        <dbReference type="ARBA" id="ARBA00023239"/>
    </source>
</evidence>
<dbReference type="InterPro" id="IPR051318">
    <property type="entry name" value="Fe-S_L-Ser"/>
</dbReference>
<evidence type="ECO:0000259" key="15">
    <source>
        <dbReference type="Pfam" id="PF03315"/>
    </source>
</evidence>
<evidence type="ECO:0000256" key="7">
    <source>
        <dbReference type="ARBA" id="ARBA00022723"/>
    </source>
</evidence>
<dbReference type="GO" id="GO:0003941">
    <property type="term" value="F:L-serine ammonia-lyase activity"/>
    <property type="evidence" value="ECO:0007669"/>
    <property type="project" value="UniProtKB-EC"/>
</dbReference>
<dbReference type="Gene3D" id="3.30.1330.90">
    <property type="entry name" value="D-3-phosphoglycerate dehydrogenase, domain 3"/>
    <property type="match status" value="1"/>
</dbReference>
<keyword evidence="5" id="KW-0312">Gluconeogenesis</keyword>
<keyword evidence="17" id="KW-1185">Reference proteome</keyword>
<organism evidence="16 17">
    <name type="scientific">Faecousia intestinalis</name>
    <dbReference type="NCBI Taxonomy" id="3133167"/>
    <lineage>
        <taxon>Bacteria</taxon>
        <taxon>Bacillati</taxon>
        <taxon>Bacillota</taxon>
        <taxon>Clostridia</taxon>
        <taxon>Eubacteriales</taxon>
        <taxon>Oscillospiraceae</taxon>
        <taxon>Faecousia</taxon>
    </lineage>
</organism>
<gene>
    <name evidence="16" type="ORF">WMO66_02485</name>
</gene>
<evidence type="ECO:0000256" key="8">
    <source>
        <dbReference type="ARBA" id="ARBA00023004"/>
    </source>
</evidence>
<dbReference type="InterPro" id="IPR005130">
    <property type="entry name" value="Ser_deHydtase-like_asu"/>
</dbReference>
<sequence>MKSIRDVYKIGKGPSSSHTMGPERAARLFLSKYPDAETYRVVLYGSLSKTGRGHGTDRVLYEVLGRERTEVVFSEETPHSLPHPNTLDFFACREGKPYATMRVASIGGGDIRIEGQDAPQEQDEVYPENSFAEIAQFCRWRYISLSEYVELNEGPGIWDFLAEVWQTMKQAVADGLAAEGTLPGGLNVERKAKRLYAQSKENERPQVRELRIVCAYAFAVSEQNADNGTIVTAPTCGSAGVLPAVLLYMQRTHNIPDAQVLRALAVAGLFGALVKRNGSISGAECGCQAEIGTACSMAAAALCALMGLSIEETEYAAEIAMEHHLGLTCDPICGLVQIPCIERNAVAAKRAMDAFNLSGLLCGSRNISFDMVVRTMKETGLHISAKYRETSEGGLAKLYDRRAAN</sequence>
<dbReference type="Pfam" id="PF03315">
    <property type="entry name" value="SDH_beta"/>
    <property type="match status" value="1"/>
</dbReference>
<name>A0ABV1G4C1_9FIRM</name>
<accession>A0ABV1G4C1</accession>
<evidence type="ECO:0000256" key="9">
    <source>
        <dbReference type="ARBA" id="ARBA00023014"/>
    </source>
</evidence>
<evidence type="ECO:0000256" key="5">
    <source>
        <dbReference type="ARBA" id="ARBA00022432"/>
    </source>
</evidence>
<evidence type="ECO:0000313" key="17">
    <source>
        <dbReference type="Proteomes" id="UP001491552"/>
    </source>
</evidence>
<feature type="domain" description="Serine dehydratase beta chain" evidence="15">
    <location>
        <begin position="3"/>
        <end position="61"/>
    </location>
</feature>
<evidence type="ECO:0000259" key="14">
    <source>
        <dbReference type="Pfam" id="PF03313"/>
    </source>
</evidence>
<keyword evidence="6" id="KW-0004">4Fe-4S</keyword>
<evidence type="ECO:0000313" key="16">
    <source>
        <dbReference type="EMBL" id="MEQ2510123.1"/>
    </source>
</evidence>
<evidence type="ECO:0000256" key="2">
    <source>
        <dbReference type="ARBA" id="ARBA00004742"/>
    </source>
</evidence>
<keyword evidence="7" id="KW-0479">Metal-binding</keyword>
<dbReference type="Proteomes" id="UP001491552">
    <property type="component" value="Unassembled WGS sequence"/>
</dbReference>
<comment type="pathway">
    <text evidence="2">Carbohydrate biosynthesis; gluconeogenesis.</text>
</comment>
<evidence type="ECO:0000256" key="6">
    <source>
        <dbReference type="ARBA" id="ARBA00022485"/>
    </source>
</evidence>
<dbReference type="PANTHER" id="PTHR30182:SF1">
    <property type="entry name" value="L-SERINE DEHYDRATASE 1"/>
    <property type="match status" value="1"/>
</dbReference>
<protein>
    <recommendedName>
        <fullName evidence="4">L-serine ammonia-lyase</fullName>
        <ecNumber evidence="4">4.3.1.17</ecNumber>
    </recommendedName>
    <alternativeName>
        <fullName evidence="11">L-serine deaminase</fullName>
    </alternativeName>
</protein>
<feature type="domain" description="Serine dehydratase-like alpha subunit" evidence="14">
    <location>
        <begin position="157"/>
        <end position="396"/>
    </location>
</feature>
<evidence type="ECO:0000256" key="12">
    <source>
        <dbReference type="ARBA" id="ARBA00049406"/>
    </source>
</evidence>